<dbReference type="KEGG" id="rrd:RradSPS_1096"/>
<evidence type="ECO:0000256" key="2">
    <source>
        <dbReference type="ARBA" id="ARBA00004496"/>
    </source>
</evidence>
<evidence type="ECO:0000256" key="6">
    <source>
        <dbReference type="ARBA" id="ARBA00018464"/>
    </source>
</evidence>
<dbReference type="PANTHER" id="PTHR43090:SF2">
    <property type="entry name" value="1-(5-PHOSPHORIBOSYL)-5-[(5-PHOSPHORIBOSYLAMINO)METHYLIDENEAMINO] IMIDAZOLE-4-CARBOXAMIDE ISOMERASE"/>
    <property type="match status" value="1"/>
</dbReference>
<dbReference type="GO" id="GO:0005737">
    <property type="term" value="C:cytoplasm"/>
    <property type="evidence" value="ECO:0007669"/>
    <property type="project" value="UniProtKB-SubCell"/>
</dbReference>
<evidence type="ECO:0000256" key="8">
    <source>
        <dbReference type="ARBA" id="ARBA00022605"/>
    </source>
</evidence>
<keyword evidence="10 12" id="KW-0413">Isomerase</keyword>
<proteinExistence type="inferred from homology"/>
<dbReference type="NCBIfam" id="TIGR00007">
    <property type="entry name" value="1-(5-phosphoribosyl)-5-[(5-phosphoribosylamino)methylideneamino]imidazole-4-carboxamide isomerase"/>
    <property type="match status" value="1"/>
</dbReference>
<evidence type="ECO:0000256" key="12">
    <source>
        <dbReference type="HAMAP-Rule" id="MF_01014"/>
    </source>
</evidence>
<accession>A0A023X2T7</accession>
<reference evidence="15 17" key="1">
    <citation type="submission" date="2014-03" db="EMBL/GenBank/DDBJ databases">
        <title>Complete genome sequence of the Radio-Resistant Rubrobacter radiotolerans RSPS-4.</title>
        <authorList>
            <person name="Egas C.C."/>
            <person name="Barroso C.C."/>
            <person name="Froufe H.J.C."/>
            <person name="Pacheco J.J."/>
            <person name="Albuquerque L.L."/>
            <person name="da Costa M.M.S."/>
        </authorList>
    </citation>
    <scope>NUCLEOTIDE SEQUENCE [LARGE SCALE GENOMIC DNA]</scope>
    <source>
        <strain evidence="15 17">RSPS-4</strain>
    </source>
</reference>
<dbReference type="PATRIC" id="fig|42256.3.peg.1110"/>
<comment type="similarity">
    <text evidence="4 12 13">Belongs to the HisA/HisF family.</text>
</comment>
<keyword evidence="8 12" id="KW-0028">Amino-acid biosynthesis</keyword>
<dbReference type="AlphaFoldDB" id="A0A023X2T7"/>
<dbReference type="Proteomes" id="UP001281130">
    <property type="component" value="Unassembled WGS sequence"/>
</dbReference>
<comment type="subcellular location">
    <subcellularLocation>
        <location evidence="2 12 14">Cytoplasm</location>
    </subcellularLocation>
</comment>
<dbReference type="InterPro" id="IPR006063">
    <property type="entry name" value="HisA_bact_arch"/>
</dbReference>
<evidence type="ECO:0000313" key="16">
    <source>
        <dbReference type="EMBL" id="MDX5893786.1"/>
    </source>
</evidence>
<evidence type="ECO:0000256" key="1">
    <source>
        <dbReference type="ARBA" id="ARBA00000901"/>
    </source>
</evidence>
<keyword evidence="9 12" id="KW-0368">Histidine biosynthesis</keyword>
<dbReference type="Proteomes" id="UP000025229">
    <property type="component" value="Chromosome"/>
</dbReference>
<name>A0A023X2T7_RUBRA</name>
<evidence type="ECO:0000313" key="15">
    <source>
        <dbReference type="EMBL" id="AHY46379.1"/>
    </source>
</evidence>
<dbReference type="GO" id="GO:0003949">
    <property type="term" value="F:1-(5-phosphoribosyl)-5-[(5-phosphoribosylamino)methylideneamino]imidazole-4-carboxamide isomerase activity"/>
    <property type="evidence" value="ECO:0007669"/>
    <property type="project" value="UniProtKB-UniRule"/>
</dbReference>
<evidence type="ECO:0000256" key="9">
    <source>
        <dbReference type="ARBA" id="ARBA00023102"/>
    </source>
</evidence>
<dbReference type="GO" id="GO:0000162">
    <property type="term" value="P:L-tryptophan biosynthetic process"/>
    <property type="evidence" value="ECO:0007669"/>
    <property type="project" value="TreeGrafter"/>
</dbReference>
<evidence type="ECO:0000256" key="13">
    <source>
        <dbReference type="RuleBase" id="RU003657"/>
    </source>
</evidence>
<protein>
    <recommendedName>
        <fullName evidence="6 12">1-(5-phosphoribosyl)-5-[(5-phosphoribosylamino)methylideneamino] imidazole-4-carboxamide isomerase</fullName>
        <ecNumber evidence="5 12">5.3.1.16</ecNumber>
    </recommendedName>
    <alternativeName>
        <fullName evidence="11 12">Phosphoribosylformimino-5-aminoimidazole carboxamide ribotide isomerase</fullName>
    </alternativeName>
</protein>
<dbReference type="GO" id="GO:0000105">
    <property type="term" value="P:L-histidine biosynthetic process"/>
    <property type="evidence" value="ECO:0007669"/>
    <property type="project" value="UniProtKB-UniRule"/>
</dbReference>
<evidence type="ECO:0000256" key="4">
    <source>
        <dbReference type="ARBA" id="ARBA00009667"/>
    </source>
</evidence>
<reference evidence="16" key="2">
    <citation type="submission" date="2023-11" db="EMBL/GenBank/DDBJ databases">
        <title>MicrobeMod: A computational toolkit for identifying prokaryotic methylation and restriction-modification with nanopore sequencing.</title>
        <authorList>
            <person name="Crits-Christoph A."/>
            <person name="Kang S.C."/>
            <person name="Lee H."/>
            <person name="Ostrov N."/>
        </authorList>
    </citation>
    <scope>NUCLEOTIDE SEQUENCE</scope>
    <source>
        <strain evidence="16">ATCC 51242</strain>
    </source>
</reference>
<dbReference type="Gene3D" id="3.20.20.70">
    <property type="entry name" value="Aldolase class I"/>
    <property type="match status" value="1"/>
</dbReference>
<keyword evidence="7 12" id="KW-0963">Cytoplasm</keyword>
<evidence type="ECO:0000256" key="7">
    <source>
        <dbReference type="ARBA" id="ARBA00022490"/>
    </source>
</evidence>
<dbReference type="InterPro" id="IPR044524">
    <property type="entry name" value="Isoase_HisA-like"/>
</dbReference>
<dbReference type="RefSeq" id="WP_038681229.1">
    <property type="nucleotide sequence ID" value="NZ_CP007514.1"/>
</dbReference>
<dbReference type="EMBL" id="JAWXXX010000001">
    <property type="protein sequence ID" value="MDX5893786.1"/>
    <property type="molecule type" value="Genomic_DNA"/>
</dbReference>
<evidence type="ECO:0000313" key="17">
    <source>
        <dbReference type="Proteomes" id="UP000025229"/>
    </source>
</evidence>
<feature type="active site" description="Proton donor" evidence="12">
    <location>
        <position position="133"/>
    </location>
</feature>
<feature type="active site" description="Proton acceptor" evidence="12">
    <location>
        <position position="12"/>
    </location>
</feature>
<sequence>MARPFTVFPAIDLRGGRCVRLKQGDFDRQTEYDADPLGRAREWERRGAGAIHVVDLDGAKEGRPVQTEVISDIAAAVGVPVQVGGGIRTLGDVETVVAAGAGRVVVGTAAVGDRELRLRALDLLGERLVVAVDSRDGLVATHGWQTVSEVPVLQLARELAEDGVTRVLFTDVGRDGMGSGAALEATAEVASVIPTIASGGVRGVRDVEALVALDGVEGVIVGTALYEGHVELEELLRAAGR</sequence>
<dbReference type="CDD" id="cd04732">
    <property type="entry name" value="HisA"/>
    <property type="match status" value="1"/>
</dbReference>
<evidence type="ECO:0000256" key="10">
    <source>
        <dbReference type="ARBA" id="ARBA00023235"/>
    </source>
</evidence>
<dbReference type="Pfam" id="PF00977">
    <property type="entry name" value="His_biosynth"/>
    <property type="match status" value="1"/>
</dbReference>
<evidence type="ECO:0000256" key="3">
    <source>
        <dbReference type="ARBA" id="ARBA00005133"/>
    </source>
</evidence>
<dbReference type="FunFam" id="3.20.20.70:FF:000009">
    <property type="entry name" value="1-(5-phosphoribosyl)-5-[(5-phosphoribosylamino)methylideneamino] imidazole-4-carboxamide isomerase"/>
    <property type="match status" value="1"/>
</dbReference>
<evidence type="ECO:0000256" key="11">
    <source>
        <dbReference type="ARBA" id="ARBA00030547"/>
    </source>
</evidence>
<dbReference type="PANTHER" id="PTHR43090">
    <property type="entry name" value="1-(5-PHOSPHORIBOSYL)-5-[(5-PHOSPHORIBOSYLAMINO)METHYLIDENEAMINO] IMIDAZOLE-4-CARBOXAMIDE ISOMERASE"/>
    <property type="match status" value="1"/>
</dbReference>
<dbReference type="InterPro" id="IPR006062">
    <property type="entry name" value="His_biosynth"/>
</dbReference>
<dbReference type="EC" id="5.3.1.16" evidence="5 12"/>
<organism evidence="15 17">
    <name type="scientific">Rubrobacter radiotolerans</name>
    <name type="common">Arthrobacter radiotolerans</name>
    <dbReference type="NCBI Taxonomy" id="42256"/>
    <lineage>
        <taxon>Bacteria</taxon>
        <taxon>Bacillati</taxon>
        <taxon>Actinomycetota</taxon>
        <taxon>Rubrobacteria</taxon>
        <taxon>Rubrobacterales</taxon>
        <taxon>Rubrobacteraceae</taxon>
        <taxon>Rubrobacter</taxon>
    </lineage>
</organism>
<comment type="catalytic activity">
    <reaction evidence="1 12 14">
        <text>1-(5-phospho-beta-D-ribosyl)-5-[(5-phospho-beta-D-ribosylamino)methylideneamino]imidazole-4-carboxamide = 5-[(5-phospho-1-deoxy-D-ribulos-1-ylimino)methylamino]-1-(5-phospho-beta-D-ribosyl)imidazole-4-carboxamide</text>
        <dbReference type="Rhea" id="RHEA:15469"/>
        <dbReference type="ChEBI" id="CHEBI:58435"/>
        <dbReference type="ChEBI" id="CHEBI:58525"/>
        <dbReference type="EC" id="5.3.1.16"/>
    </reaction>
</comment>
<dbReference type="UniPathway" id="UPA00031">
    <property type="reaction ID" value="UER00009"/>
</dbReference>
<dbReference type="SUPFAM" id="SSF51366">
    <property type="entry name" value="Ribulose-phoshate binding barrel"/>
    <property type="match status" value="1"/>
</dbReference>
<dbReference type="InterPro" id="IPR013785">
    <property type="entry name" value="Aldolase_TIM"/>
</dbReference>
<evidence type="ECO:0000256" key="5">
    <source>
        <dbReference type="ARBA" id="ARBA00012550"/>
    </source>
</evidence>
<dbReference type="eggNOG" id="COG0106">
    <property type="taxonomic scope" value="Bacteria"/>
</dbReference>
<dbReference type="HAMAP" id="MF_01014">
    <property type="entry name" value="HisA"/>
    <property type="match status" value="1"/>
</dbReference>
<keyword evidence="17" id="KW-1185">Reference proteome</keyword>
<comment type="pathway">
    <text evidence="3 12 14">Amino-acid biosynthesis; L-histidine biosynthesis; L-histidine from 5-phospho-alpha-D-ribose 1-diphosphate: step 4/9.</text>
</comment>
<dbReference type="HOGENOM" id="CLU_048577_1_1_11"/>
<gene>
    <name evidence="12 16" type="primary">hisA</name>
    <name evidence="15" type="ORF">RradSPS_1096</name>
    <name evidence="16" type="ORF">SIL72_07055</name>
</gene>
<dbReference type="OrthoDB" id="9807749at2"/>
<dbReference type="InterPro" id="IPR023016">
    <property type="entry name" value="HisA/PriA"/>
</dbReference>
<dbReference type="STRING" id="42256.RradSPS_1096"/>
<evidence type="ECO:0000256" key="14">
    <source>
        <dbReference type="RuleBase" id="RU003658"/>
    </source>
</evidence>
<dbReference type="EMBL" id="CP007514">
    <property type="protein sequence ID" value="AHY46379.1"/>
    <property type="molecule type" value="Genomic_DNA"/>
</dbReference>
<dbReference type="InterPro" id="IPR011060">
    <property type="entry name" value="RibuloseP-bd_barrel"/>
</dbReference>